<dbReference type="SMART" id="SM00355">
    <property type="entry name" value="ZnF_C2H2"/>
    <property type="match status" value="13"/>
</dbReference>
<feature type="domain" description="C2H2-type" evidence="11">
    <location>
        <begin position="389"/>
        <end position="411"/>
    </location>
</feature>
<evidence type="ECO:0000256" key="5">
    <source>
        <dbReference type="ARBA" id="ARBA00022771"/>
    </source>
</evidence>
<feature type="domain" description="C2H2-type" evidence="11">
    <location>
        <begin position="564"/>
        <end position="591"/>
    </location>
</feature>
<dbReference type="PANTHER" id="PTHR24408">
    <property type="entry name" value="ZINC FINGER PROTEIN"/>
    <property type="match status" value="1"/>
</dbReference>
<evidence type="ECO:0000259" key="11">
    <source>
        <dbReference type="PROSITE" id="PS50157"/>
    </source>
</evidence>
<dbReference type="InParanoid" id="A0A1W4XKT6"/>
<accession>A0A1W4XKT6</accession>
<dbReference type="STRING" id="224129.A0A1W4XKT6"/>
<evidence type="ECO:0000313" key="14">
    <source>
        <dbReference type="RefSeq" id="XP_018333382.2"/>
    </source>
</evidence>
<comment type="similarity">
    <text evidence="2">Belongs to the krueppel C2H2-type zinc-finger protein family.</text>
</comment>
<evidence type="ECO:0000256" key="1">
    <source>
        <dbReference type="ARBA" id="ARBA00004123"/>
    </source>
</evidence>
<dbReference type="SUPFAM" id="SSF57667">
    <property type="entry name" value="beta-beta-alpha zinc fingers"/>
    <property type="match status" value="6"/>
</dbReference>
<feature type="binding site" evidence="10">
    <location>
        <position position="57"/>
    </location>
    <ligand>
        <name>Zn(2+)</name>
        <dbReference type="ChEBI" id="CHEBI:29105"/>
    </ligand>
</feature>
<dbReference type="GO" id="GO:0000981">
    <property type="term" value="F:DNA-binding transcription factor activity, RNA polymerase II-specific"/>
    <property type="evidence" value="ECO:0007669"/>
    <property type="project" value="TreeGrafter"/>
</dbReference>
<feature type="domain" description="C2H2-type" evidence="11">
    <location>
        <begin position="449"/>
        <end position="476"/>
    </location>
</feature>
<feature type="domain" description="C2H2-type" evidence="11">
    <location>
        <begin position="171"/>
        <end position="194"/>
    </location>
</feature>
<dbReference type="Proteomes" id="UP000192223">
    <property type="component" value="Unplaced"/>
</dbReference>
<dbReference type="InterPro" id="IPR013087">
    <property type="entry name" value="Znf_C2H2_type"/>
</dbReference>
<dbReference type="FunFam" id="3.30.160.60:FF:000663">
    <property type="entry name" value="Zinc finger protein 45"/>
    <property type="match status" value="1"/>
</dbReference>
<feature type="domain" description="C2H2-type" evidence="11">
    <location>
        <begin position="420"/>
        <end position="447"/>
    </location>
</feature>
<evidence type="ECO:0000313" key="13">
    <source>
        <dbReference type="Proteomes" id="UP000192223"/>
    </source>
</evidence>
<dbReference type="FunFam" id="3.30.160.60:FF:000100">
    <property type="entry name" value="Zinc finger 45-like"/>
    <property type="match status" value="2"/>
</dbReference>
<keyword evidence="13" id="KW-1185">Reference proteome</keyword>
<evidence type="ECO:0000256" key="4">
    <source>
        <dbReference type="ARBA" id="ARBA00022737"/>
    </source>
</evidence>
<keyword evidence="3 10" id="KW-0479">Metal-binding</keyword>
<evidence type="ECO:0000256" key="6">
    <source>
        <dbReference type="ARBA" id="ARBA00022833"/>
    </source>
</evidence>
<feature type="domain" description="C2H2-type" evidence="11">
    <location>
        <begin position="536"/>
        <end position="563"/>
    </location>
</feature>
<dbReference type="FunFam" id="3.30.160.60:FF:000218">
    <property type="entry name" value="Zinc finger protein 10"/>
    <property type="match status" value="1"/>
</dbReference>
<dbReference type="KEGG" id="apln:108742609"/>
<dbReference type="FunFam" id="3.30.160.60:FF:000045">
    <property type="entry name" value="ZFP69 zinc finger protein B"/>
    <property type="match status" value="1"/>
</dbReference>
<sequence length="681" mass="78523">MEKVCRSCMSVSSEIRSVFDIDIFDGQAMQISDMIMACAEVQVQEDDGLPSHLCSKCEVKLQTAFTFKKQCEKSDAIFRALPPETKVDIKEECLENLNIIVQLDINNDCTTYEDNSLSDSNYENEKLIAEPDSSQNKNKCATCDDNNFLDPNCGNEKNNAECDCKQDKNDLTCNYCCKILRSKKGLKIHMRRHTCDICSASFTKTDHLVRHMRVHNVEENQKYVCIECGAEFAKSYDLSIHKKEHMTTKNEEEFEDDKNMRSNMYSAHESDEAINVTLAKTIKCEFCNRKFKYRKSFMHHIQLKHGMTDDNDIPFISVISGNMQTKVSPEKAREEKEEEFSFKIPDKNNADVSSDNNLMPHKYNHCDKELISREHIMKHSDKDHVYKPYICTICNKNFARGDHLIRHVQIHKTGTDASVLMCSICEKVFDSSDQFVRHTKVHLRQDKHHVCSECGKAYNRLDNLKTHQRIHFGVKDNKLHLCIYCGKEFNSSSNMIVHMRRHTGERPYKCSQCGKGFPRSVDLKCHERTHSGEKPYLCTLCGKSFIKSSKLLRHSRVHTGERPHVCNLCGRTFIQSSGLTLHMRKHTGSRPYTCGVCPARFIQSGQLKNHRHTTGHWMETQPELKGGHRVEPVTPVIKPAPIKFKTHGKNNTIEKIEKQDVESDFYCCRILLSMTSSLYLW</sequence>
<dbReference type="PROSITE" id="PS51915">
    <property type="entry name" value="ZAD"/>
    <property type="match status" value="1"/>
</dbReference>
<name>A0A1W4XKT6_AGRPL</name>
<feature type="domain" description="C2H2-type" evidence="11">
    <location>
        <begin position="480"/>
        <end position="507"/>
    </location>
</feature>
<dbReference type="RefSeq" id="XP_018333382.2">
    <property type="nucleotide sequence ID" value="XM_018477880.2"/>
</dbReference>
<feature type="domain" description="C2H2-type" evidence="11">
    <location>
        <begin position="193"/>
        <end position="220"/>
    </location>
</feature>
<dbReference type="Pfam" id="PF13912">
    <property type="entry name" value="zf-C2H2_6"/>
    <property type="match status" value="1"/>
</dbReference>
<feature type="binding site" evidence="10">
    <location>
        <position position="5"/>
    </location>
    <ligand>
        <name>Zn(2+)</name>
        <dbReference type="ChEBI" id="CHEBI:29105"/>
    </ligand>
</feature>
<gene>
    <name evidence="14" type="primary">LOC108742609</name>
</gene>
<feature type="binding site" evidence="10">
    <location>
        <position position="54"/>
    </location>
    <ligand>
        <name>Zn(2+)</name>
        <dbReference type="ChEBI" id="CHEBI:29105"/>
    </ligand>
</feature>
<evidence type="ECO:0000256" key="10">
    <source>
        <dbReference type="PROSITE-ProRule" id="PRU01263"/>
    </source>
</evidence>
<keyword evidence="6 10" id="KW-0862">Zinc</keyword>
<comment type="subcellular location">
    <subcellularLocation>
        <location evidence="1">Nucleus</location>
    </subcellularLocation>
</comment>
<feature type="binding site" evidence="10">
    <location>
        <position position="8"/>
    </location>
    <ligand>
        <name>Zn(2+)</name>
        <dbReference type="ChEBI" id="CHEBI:29105"/>
    </ligand>
</feature>
<keyword evidence="7" id="KW-0238">DNA-binding</keyword>
<keyword evidence="5 9" id="KW-0863">Zinc-finger</keyword>
<feature type="domain" description="C2H2-type" evidence="11">
    <location>
        <begin position="508"/>
        <end position="535"/>
    </location>
</feature>
<evidence type="ECO:0000256" key="9">
    <source>
        <dbReference type="PROSITE-ProRule" id="PRU00042"/>
    </source>
</evidence>
<keyword evidence="4" id="KW-0677">Repeat</keyword>
<dbReference type="GO" id="GO:1990837">
    <property type="term" value="F:sequence-specific double-stranded DNA binding"/>
    <property type="evidence" value="ECO:0007669"/>
    <property type="project" value="UniProtKB-ARBA"/>
</dbReference>
<organism evidence="13 14">
    <name type="scientific">Agrilus planipennis</name>
    <name type="common">Emerald ash borer</name>
    <name type="synonym">Agrilus marcopoli</name>
    <dbReference type="NCBI Taxonomy" id="224129"/>
    <lineage>
        <taxon>Eukaryota</taxon>
        <taxon>Metazoa</taxon>
        <taxon>Ecdysozoa</taxon>
        <taxon>Arthropoda</taxon>
        <taxon>Hexapoda</taxon>
        <taxon>Insecta</taxon>
        <taxon>Pterygota</taxon>
        <taxon>Neoptera</taxon>
        <taxon>Endopterygota</taxon>
        <taxon>Coleoptera</taxon>
        <taxon>Polyphaga</taxon>
        <taxon>Elateriformia</taxon>
        <taxon>Buprestoidea</taxon>
        <taxon>Buprestidae</taxon>
        <taxon>Agrilinae</taxon>
        <taxon>Agrilus</taxon>
    </lineage>
</organism>
<dbReference type="GO" id="GO:0005634">
    <property type="term" value="C:nucleus"/>
    <property type="evidence" value="ECO:0007669"/>
    <property type="project" value="UniProtKB-SubCell"/>
</dbReference>
<dbReference type="Gene3D" id="3.30.160.60">
    <property type="entry name" value="Classic Zinc Finger"/>
    <property type="match status" value="9"/>
</dbReference>
<feature type="domain" description="C2H2-type" evidence="11">
    <location>
        <begin position="592"/>
        <end position="621"/>
    </location>
</feature>
<dbReference type="PANTHER" id="PTHR24408:SF34">
    <property type="entry name" value="ZINC FINGER PROTEIN 672-RELATED"/>
    <property type="match status" value="1"/>
</dbReference>
<evidence type="ECO:0000256" key="2">
    <source>
        <dbReference type="ARBA" id="ARBA00006991"/>
    </source>
</evidence>
<protein>
    <submittedName>
        <fullName evidence="14">Zinc finger protein 883-like isoform X1</fullName>
    </submittedName>
</protein>
<dbReference type="PROSITE" id="PS00028">
    <property type="entry name" value="ZINC_FINGER_C2H2_1"/>
    <property type="match status" value="12"/>
</dbReference>
<dbReference type="Pfam" id="PF07776">
    <property type="entry name" value="zf-AD"/>
    <property type="match status" value="1"/>
</dbReference>
<dbReference type="FunFam" id="3.30.160.60:FF:000446">
    <property type="entry name" value="Zinc finger protein"/>
    <property type="match status" value="1"/>
</dbReference>
<evidence type="ECO:0000256" key="8">
    <source>
        <dbReference type="ARBA" id="ARBA00023242"/>
    </source>
</evidence>
<dbReference type="Gene3D" id="3.40.1800.20">
    <property type="match status" value="1"/>
</dbReference>
<dbReference type="GO" id="GO:0008270">
    <property type="term" value="F:zinc ion binding"/>
    <property type="evidence" value="ECO:0007669"/>
    <property type="project" value="UniProtKB-UniRule"/>
</dbReference>
<dbReference type="FunFam" id="3.30.160.60:FF:000303">
    <property type="entry name" value="Zinc finger protein 41"/>
    <property type="match status" value="1"/>
</dbReference>
<dbReference type="InterPro" id="IPR012934">
    <property type="entry name" value="Znf_AD"/>
</dbReference>
<proteinExistence type="inferred from homology"/>
<dbReference type="PROSITE" id="PS50157">
    <property type="entry name" value="ZINC_FINGER_C2H2_2"/>
    <property type="match status" value="12"/>
</dbReference>
<reference evidence="14" key="1">
    <citation type="submission" date="2025-08" db="UniProtKB">
        <authorList>
            <consortium name="RefSeq"/>
        </authorList>
    </citation>
    <scope>IDENTIFICATION</scope>
    <source>
        <tissue evidence="14">Entire body</tissue>
    </source>
</reference>
<evidence type="ECO:0000256" key="3">
    <source>
        <dbReference type="ARBA" id="ARBA00022723"/>
    </source>
</evidence>
<evidence type="ECO:0000259" key="12">
    <source>
        <dbReference type="PROSITE" id="PS51915"/>
    </source>
</evidence>
<dbReference type="SUPFAM" id="SSF57716">
    <property type="entry name" value="Glucocorticoid receptor-like (DNA-binding domain)"/>
    <property type="match status" value="1"/>
</dbReference>
<evidence type="ECO:0000256" key="7">
    <source>
        <dbReference type="ARBA" id="ARBA00023125"/>
    </source>
</evidence>
<dbReference type="Pfam" id="PF00096">
    <property type="entry name" value="zf-C2H2"/>
    <property type="match status" value="9"/>
</dbReference>
<dbReference type="AlphaFoldDB" id="A0A1W4XKT6"/>
<dbReference type="GeneID" id="108742609"/>
<dbReference type="OrthoDB" id="8117402at2759"/>
<dbReference type="FunFam" id="3.30.160.60:FF:000688">
    <property type="entry name" value="zinc finger protein 197 isoform X1"/>
    <property type="match status" value="1"/>
</dbReference>
<feature type="domain" description="ZAD" evidence="12">
    <location>
        <begin position="3"/>
        <end position="81"/>
    </location>
</feature>
<feature type="domain" description="C2H2-type" evidence="11">
    <location>
        <begin position="223"/>
        <end position="250"/>
    </location>
</feature>
<dbReference type="GO" id="GO:0030674">
    <property type="term" value="F:protein-macromolecule adaptor activity"/>
    <property type="evidence" value="ECO:0007669"/>
    <property type="project" value="UniProtKB-ARBA"/>
</dbReference>
<keyword evidence="8" id="KW-0539">Nucleus</keyword>
<dbReference type="InterPro" id="IPR036236">
    <property type="entry name" value="Znf_C2H2_sf"/>
</dbReference>
<feature type="domain" description="C2H2-type" evidence="11">
    <location>
        <begin position="282"/>
        <end position="305"/>
    </location>
</feature>
<dbReference type="SMART" id="SM00868">
    <property type="entry name" value="zf-AD"/>
    <property type="match status" value="2"/>
</dbReference>